<dbReference type="SUPFAM" id="SSF55347">
    <property type="entry name" value="Glyceraldehyde-3-phosphate dehydrogenase-like, C-terminal domain"/>
    <property type="match status" value="1"/>
</dbReference>
<dbReference type="SUPFAM" id="SSF51735">
    <property type="entry name" value="NAD(P)-binding Rossmann-fold domains"/>
    <property type="match status" value="1"/>
</dbReference>
<dbReference type="Gene3D" id="3.40.50.720">
    <property type="entry name" value="NAD(P)-binding Rossmann-like Domain"/>
    <property type="match status" value="1"/>
</dbReference>
<dbReference type="InterPro" id="IPR036291">
    <property type="entry name" value="NAD(P)-bd_dom_sf"/>
</dbReference>
<dbReference type="PANTHER" id="PTHR43708:SF4">
    <property type="entry name" value="OXIDOREDUCTASE YCEM-RELATED"/>
    <property type="match status" value="1"/>
</dbReference>
<reference evidence="3 4" key="1">
    <citation type="submission" date="2019-03" db="EMBL/GenBank/DDBJ databases">
        <title>Genomic Encyclopedia of Type Strains, Phase IV (KMG-IV): sequencing the most valuable type-strain genomes for metagenomic binning, comparative biology and taxonomic classification.</title>
        <authorList>
            <person name="Goeker M."/>
        </authorList>
    </citation>
    <scope>NUCLEOTIDE SEQUENCE [LARGE SCALE GENOMIC DNA]</scope>
    <source>
        <strain evidence="3 4">DSM 13054</strain>
    </source>
</reference>
<feature type="domain" description="Gfo/Idh/MocA-like oxidoreductase N-terminal" evidence="1">
    <location>
        <begin position="5"/>
        <end position="122"/>
    </location>
</feature>
<evidence type="ECO:0000313" key="4">
    <source>
        <dbReference type="Proteomes" id="UP000294886"/>
    </source>
</evidence>
<gene>
    <name evidence="3" type="ORF">EV203_101123</name>
</gene>
<dbReference type="InterPro" id="IPR048477">
    <property type="entry name" value="YceM-like_C"/>
</dbReference>
<accession>A0A4R2K5X3</accession>
<dbReference type="InterPro" id="IPR051317">
    <property type="entry name" value="Gfo/Idh/MocA_oxidoreduct"/>
</dbReference>
<evidence type="ECO:0000259" key="1">
    <source>
        <dbReference type="Pfam" id="PF01408"/>
    </source>
</evidence>
<sequence>MKKLKAIIVGPGNIFNKAYLPFIFTLEELEIVGIVGRNEEKLKKYKEKYGCNVYTDLEEAIKLKPDCAFVHTATVSHYEIVRMLLENGVNVYVDKPITNEIDKTKELIDLARKKSLIFTIGFNRRYAPLYQKAFEFFESVKPELCLMEKHRDNDIRDDLKYTLYDDFIHIADTLYYIVKEVGELDIHVLKENNALKSIMVTLKSKNSTAIGLMHRNTGKDYEKLEIHGNNRSAVVEDMELLRTMEKGRVEVHTFGSWDSTSYKKGFVNIVKSFIRNVLDDNKKLANEELDYALKAHEIVEEIYKKAL</sequence>
<organism evidence="3 4">
    <name type="scientific">Caldanaerobacter subterraneus</name>
    <dbReference type="NCBI Taxonomy" id="911092"/>
    <lineage>
        <taxon>Bacteria</taxon>
        <taxon>Bacillati</taxon>
        <taxon>Bacillota</taxon>
        <taxon>Clostridia</taxon>
        <taxon>Thermoanaerobacterales</taxon>
        <taxon>Thermoanaerobacteraceae</taxon>
        <taxon>Caldanaerobacter</taxon>
    </lineage>
</organism>
<comment type="caution">
    <text evidence="3">The sequence shown here is derived from an EMBL/GenBank/DDBJ whole genome shotgun (WGS) entry which is preliminary data.</text>
</comment>
<name>A0A4R2K5X3_9THEO</name>
<dbReference type="Pfam" id="PF01408">
    <property type="entry name" value="GFO_IDH_MocA"/>
    <property type="match status" value="1"/>
</dbReference>
<dbReference type="AlphaFoldDB" id="A0A4R2K5X3"/>
<dbReference type="GO" id="GO:0000166">
    <property type="term" value="F:nucleotide binding"/>
    <property type="evidence" value="ECO:0007669"/>
    <property type="project" value="InterPro"/>
</dbReference>
<dbReference type="PANTHER" id="PTHR43708">
    <property type="entry name" value="CONSERVED EXPRESSED OXIDOREDUCTASE (EUROFUNG)"/>
    <property type="match status" value="1"/>
</dbReference>
<dbReference type="InterPro" id="IPR000683">
    <property type="entry name" value="Gfo/Idh/MocA-like_OxRdtase_N"/>
</dbReference>
<dbReference type="Proteomes" id="UP000294886">
    <property type="component" value="Unassembled WGS sequence"/>
</dbReference>
<protein>
    <submittedName>
        <fullName evidence="3">Virulence factor</fullName>
    </submittedName>
</protein>
<dbReference type="Pfam" id="PF21378">
    <property type="entry name" value="YceM-like_C"/>
    <property type="match status" value="1"/>
</dbReference>
<dbReference type="RefSeq" id="WP_132038853.1">
    <property type="nucleotide sequence ID" value="NZ_SLWU01000001.1"/>
</dbReference>
<dbReference type="EMBL" id="SLWU01000001">
    <property type="protein sequence ID" value="TCO68653.1"/>
    <property type="molecule type" value="Genomic_DNA"/>
</dbReference>
<feature type="domain" description="YceM-like C-terminal" evidence="2">
    <location>
        <begin position="128"/>
        <end position="243"/>
    </location>
</feature>
<proteinExistence type="predicted"/>
<dbReference type="Gene3D" id="3.30.360.10">
    <property type="entry name" value="Dihydrodipicolinate Reductase, domain 2"/>
    <property type="match status" value="1"/>
</dbReference>
<evidence type="ECO:0000313" key="3">
    <source>
        <dbReference type="EMBL" id="TCO68653.1"/>
    </source>
</evidence>
<evidence type="ECO:0000259" key="2">
    <source>
        <dbReference type="Pfam" id="PF21378"/>
    </source>
</evidence>